<dbReference type="HOGENOM" id="CLU_057663_0_0_10"/>
<dbReference type="Proteomes" id="UP000005436">
    <property type="component" value="Chromosome"/>
</dbReference>
<dbReference type="RefSeq" id="WP_014225225.1">
    <property type="nucleotide sequence ID" value="NC_016610.1"/>
</dbReference>
<evidence type="ECO:0000259" key="1">
    <source>
        <dbReference type="Pfam" id="PF13173"/>
    </source>
</evidence>
<keyword evidence="4" id="KW-1185">Reference proteome</keyword>
<feature type="domain" description="AAA" evidence="1">
    <location>
        <begin position="22"/>
        <end position="151"/>
    </location>
</feature>
<dbReference type="InterPro" id="IPR041682">
    <property type="entry name" value="AAA_14"/>
</dbReference>
<evidence type="ECO:0000259" key="2">
    <source>
        <dbReference type="Pfam" id="PF13635"/>
    </source>
</evidence>
<evidence type="ECO:0000313" key="3">
    <source>
        <dbReference type="EMBL" id="AEW21016.1"/>
    </source>
</evidence>
<dbReference type="InterPro" id="IPR027417">
    <property type="entry name" value="P-loop_NTPase"/>
</dbReference>
<evidence type="ECO:0008006" key="5">
    <source>
        <dbReference type="Google" id="ProtNLM"/>
    </source>
</evidence>
<dbReference type="EMBL" id="CP003191">
    <property type="protein sequence ID" value="AEW21016.1"/>
    <property type="molecule type" value="Genomic_DNA"/>
</dbReference>
<dbReference type="STRING" id="203275.BFO_1890"/>
<dbReference type="InterPro" id="IPR025420">
    <property type="entry name" value="DUF4143"/>
</dbReference>
<name>G8UPK2_TANFA</name>
<evidence type="ECO:0000313" key="4">
    <source>
        <dbReference type="Proteomes" id="UP000005436"/>
    </source>
</evidence>
<dbReference type="Pfam" id="PF13635">
    <property type="entry name" value="DUF4143"/>
    <property type="match status" value="1"/>
</dbReference>
<dbReference type="AlphaFoldDB" id="G8UPK2"/>
<gene>
    <name evidence="3" type="ordered locus">BFO_1890</name>
</gene>
<accession>G8UPK2</accession>
<sequence length="403" mass="45963">MNYIRKQYHTLKARIQEPRRFMQVLAGPRQVGKSTLVGQVLQKVPIPYSVEVADAIDPKDRDWIRRVWEGARTTMTLRGEAERLLVIDEIQKIDNWSEVVKREWDEDTRKHLNLKVVLLGSSRLLLKRGLTESLAGRFELIRLGHWSYQEMHDAFGVTLDEYIYFGGYPGAAHMIGDEKRWRKYIKDSLVAPVIEKDVLMTSNIYKPALMKQLFELGCGYSAEILSLTKLMGQLQDAGNVTTLASYLEILDQCALLTGLQKYANDDARKRGSIPKYQVYNNALLTAYKGRSFLTDRTDTTLWGRWVESTIGVHLLGMAEEADYQVYYWREPARNKADKDKEVDFIIVNDGEVTAIEVKSGRRGMNSGLPVFVEAFHPRKSFVVGSGGVSLEDFLRCDIEALLG</sequence>
<dbReference type="GeneID" id="34759011"/>
<dbReference type="PANTHER" id="PTHR43566">
    <property type="entry name" value="CONSERVED PROTEIN"/>
    <property type="match status" value="1"/>
</dbReference>
<dbReference type="Pfam" id="PF13173">
    <property type="entry name" value="AAA_14"/>
    <property type="match status" value="1"/>
</dbReference>
<proteinExistence type="predicted"/>
<protein>
    <recommendedName>
        <fullName evidence="5">ATP-binding protein</fullName>
    </recommendedName>
</protein>
<dbReference type="KEGG" id="tfo:BFO_1890"/>
<dbReference type="eggNOG" id="COG1373">
    <property type="taxonomic scope" value="Bacteria"/>
</dbReference>
<dbReference type="PATRIC" id="fig|203275.8.peg.1715"/>
<dbReference type="PANTHER" id="PTHR43566:SF1">
    <property type="entry name" value="AAA+ ATPASE DOMAIN-CONTAINING PROTEIN"/>
    <property type="match status" value="1"/>
</dbReference>
<reference evidence="4" key="1">
    <citation type="submission" date="2011-12" db="EMBL/GenBank/DDBJ databases">
        <title>Complete sequence of Tannerella forsythia ATCC 43037.</title>
        <authorList>
            <person name="Dewhirst F."/>
            <person name="Tanner A."/>
            <person name="Izard J."/>
            <person name="Brinkac L."/>
            <person name="Durkin A.S."/>
            <person name="Hostetler J."/>
            <person name="Shetty J."/>
            <person name="Torralba M."/>
            <person name="Gill S."/>
            <person name="Nelson K."/>
        </authorList>
    </citation>
    <scope>NUCLEOTIDE SEQUENCE [LARGE SCALE GENOMIC DNA]</scope>
    <source>
        <strain evidence="4">ATCC 43037 / JCM 10827 / CCUG 33226 / KCTC 5666 / FDC 338</strain>
    </source>
</reference>
<feature type="domain" description="DUF4143" evidence="2">
    <location>
        <begin position="195"/>
        <end position="360"/>
    </location>
</feature>
<dbReference type="SUPFAM" id="SSF52540">
    <property type="entry name" value="P-loop containing nucleoside triphosphate hydrolases"/>
    <property type="match status" value="1"/>
</dbReference>
<organism evidence="3 4">
    <name type="scientific">Tannerella forsythia (strain ATCC 43037 / JCM 10827 / CCUG 21028 A / KCTC 5666 / FDC 338)</name>
    <name type="common">Bacteroides forsythus</name>
    <dbReference type="NCBI Taxonomy" id="203275"/>
    <lineage>
        <taxon>Bacteria</taxon>
        <taxon>Pseudomonadati</taxon>
        <taxon>Bacteroidota</taxon>
        <taxon>Bacteroidia</taxon>
        <taxon>Bacteroidales</taxon>
        <taxon>Tannerellaceae</taxon>
        <taxon>Tannerella</taxon>
    </lineage>
</organism>